<sequence length="313" mass="33017">MIRYSSLLLAATLGSTALPAWAEVPRVVTDIPVVGALVQQVMGELGQPEILLQSGGDPHDYQLRPSQARGLQDAGLLVWVGPELTPWLERATTSLAPQGEMLTLLDLPATQRRDYAGGAHDHDHDHGHAEEHGHEGHDHSGTDPHAWLDPANGQAWLAAIAETLSRRDPDNAAVYAANAAKATEQIAALDEELKAMLAPVQGKRFIVFHDAYGYFTGHYGLEPTIAVSLGDASAPSAARLQAIRGEIAEKGAVCAFPEANHDPKLIAAVIEGSDVRQGAALDPEGAGARPGAGLYVEILRDMASALADCLGAD</sequence>
<evidence type="ECO:0000256" key="4">
    <source>
        <dbReference type="ARBA" id="ARBA00022729"/>
    </source>
</evidence>
<feature type="signal peptide" evidence="7">
    <location>
        <begin position="1"/>
        <end position="22"/>
    </location>
</feature>
<proteinExistence type="inferred from homology"/>
<reference evidence="8 9" key="1">
    <citation type="submission" date="2020-07" db="EMBL/GenBank/DDBJ databases">
        <title>The complete genome of Paracoccus pantotrophus ACCC 10489.</title>
        <authorList>
            <person name="Si Y."/>
        </authorList>
    </citation>
    <scope>NUCLEOTIDE SEQUENCE [LARGE SCALE GENOMIC DNA]</scope>
    <source>
        <strain evidence="9">ACCC 10489</strain>
    </source>
</reference>
<keyword evidence="5" id="KW-0864">Zinc transport</keyword>
<dbReference type="GO" id="GO:0006829">
    <property type="term" value="P:zinc ion transport"/>
    <property type="evidence" value="ECO:0007669"/>
    <property type="project" value="UniProtKB-KW"/>
</dbReference>
<dbReference type="InterPro" id="IPR006127">
    <property type="entry name" value="ZnuA-like"/>
</dbReference>
<dbReference type="Pfam" id="PF01297">
    <property type="entry name" value="ZnuA"/>
    <property type="match status" value="1"/>
</dbReference>
<dbReference type="AlphaFoldDB" id="A0A7H9BQA7"/>
<dbReference type="PANTHER" id="PTHR42953">
    <property type="entry name" value="HIGH-AFFINITY ZINC UPTAKE SYSTEM PROTEIN ZNUA-RELATED"/>
    <property type="match status" value="1"/>
</dbReference>
<feature type="region of interest" description="Disordered" evidence="6">
    <location>
        <begin position="114"/>
        <end position="143"/>
    </location>
</feature>
<keyword evidence="3" id="KW-0813">Transport</keyword>
<comment type="similarity">
    <text evidence="1">Belongs to the bacterial solute-binding protein 9 family.</text>
</comment>
<evidence type="ECO:0000256" key="2">
    <source>
        <dbReference type="ARBA" id="ARBA00015915"/>
    </source>
</evidence>
<dbReference type="GO" id="GO:0046872">
    <property type="term" value="F:metal ion binding"/>
    <property type="evidence" value="ECO:0007669"/>
    <property type="project" value="InterPro"/>
</dbReference>
<keyword evidence="5" id="KW-0862">Zinc</keyword>
<feature type="chain" id="PRO_5028894856" description="High-affinity zinc uptake system protein ZnuA" evidence="7">
    <location>
        <begin position="23"/>
        <end position="313"/>
    </location>
</feature>
<dbReference type="SUPFAM" id="SSF53807">
    <property type="entry name" value="Helical backbone' metal receptor"/>
    <property type="match status" value="1"/>
</dbReference>
<name>A0A7H9BQA7_PARPN</name>
<dbReference type="Proteomes" id="UP000509322">
    <property type="component" value="Chromosome 1"/>
</dbReference>
<keyword evidence="4 7" id="KW-0732">Signal</keyword>
<evidence type="ECO:0000256" key="1">
    <source>
        <dbReference type="ARBA" id="ARBA00011028"/>
    </source>
</evidence>
<protein>
    <recommendedName>
        <fullName evidence="2">High-affinity zinc uptake system protein ZnuA</fullName>
    </recommendedName>
</protein>
<dbReference type="PANTHER" id="PTHR42953:SF3">
    <property type="entry name" value="HIGH-AFFINITY ZINC UPTAKE SYSTEM PROTEIN ZNUA"/>
    <property type="match status" value="1"/>
</dbReference>
<accession>A0A7H9BQA7</accession>
<evidence type="ECO:0000256" key="6">
    <source>
        <dbReference type="SAM" id="MobiDB-lite"/>
    </source>
</evidence>
<evidence type="ECO:0000313" key="8">
    <source>
        <dbReference type="EMBL" id="QLH13500.1"/>
    </source>
</evidence>
<evidence type="ECO:0000256" key="7">
    <source>
        <dbReference type="SAM" id="SignalP"/>
    </source>
</evidence>
<dbReference type="Gene3D" id="3.40.50.1980">
    <property type="entry name" value="Nitrogenase molybdenum iron protein domain"/>
    <property type="match status" value="2"/>
</dbReference>
<evidence type="ECO:0000256" key="3">
    <source>
        <dbReference type="ARBA" id="ARBA00022448"/>
    </source>
</evidence>
<feature type="compositionally biased region" description="Basic and acidic residues" evidence="6">
    <location>
        <begin position="114"/>
        <end position="142"/>
    </location>
</feature>
<dbReference type="EMBL" id="CP058689">
    <property type="protein sequence ID" value="QLH13500.1"/>
    <property type="molecule type" value="Genomic_DNA"/>
</dbReference>
<dbReference type="InterPro" id="IPR050492">
    <property type="entry name" value="Bact_metal-bind_prot9"/>
</dbReference>
<keyword evidence="5" id="KW-0406">Ion transport</keyword>
<evidence type="ECO:0000313" key="9">
    <source>
        <dbReference type="Proteomes" id="UP000509322"/>
    </source>
</evidence>
<organism evidence="8 9">
    <name type="scientific">Paracoccus pantotrophus</name>
    <name type="common">Thiosphaera pantotropha</name>
    <dbReference type="NCBI Taxonomy" id="82367"/>
    <lineage>
        <taxon>Bacteria</taxon>
        <taxon>Pseudomonadati</taxon>
        <taxon>Pseudomonadota</taxon>
        <taxon>Alphaproteobacteria</taxon>
        <taxon>Rhodobacterales</taxon>
        <taxon>Paracoccaceae</taxon>
        <taxon>Paracoccus</taxon>
    </lineage>
</organism>
<gene>
    <name evidence="8" type="ORF">HYQ43_04260</name>
</gene>
<dbReference type="RefSeq" id="WP_051419874.1">
    <property type="nucleotide sequence ID" value="NZ_CP038206.1"/>
</dbReference>
<evidence type="ECO:0000256" key="5">
    <source>
        <dbReference type="ARBA" id="ARBA00022906"/>
    </source>
</evidence>